<accession>X1KSP2</accession>
<organism evidence="2">
    <name type="scientific">marine sediment metagenome</name>
    <dbReference type="NCBI Taxonomy" id="412755"/>
    <lineage>
        <taxon>unclassified sequences</taxon>
        <taxon>metagenomes</taxon>
        <taxon>ecological metagenomes</taxon>
    </lineage>
</organism>
<protein>
    <recommendedName>
        <fullName evidence="1">Transposase IS30-like HTH domain-containing protein</fullName>
    </recommendedName>
</protein>
<feature type="non-terminal residue" evidence="2">
    <location>
        <position position="49"/>
    </location>
</feature>
<evidence type="ECO:0000259" key="1">
    <source>
        <dbReference type="Pfam" id="PF13936"/>
    </source>
</evidence>
<gene>
    <name evidence="2" type="ORF">S03H2_61625</name>
</gene>
<dbReference type="InterPro" id="IPR025246">
    <property type="entry name" value="IS30-like_HTH"/>
</dbReference>
<feature type="domain" description="Transposase IS30-like HTH" evidence="1">
    <location>
        <begin position="2"/>
        <end position="45"/>
    </location>
</feature>
<sequence>MSYQHLTDHDRYVIYHLHLVGLSRAEIGRRIGRHRSTIARELGRNVNRM</sequence>
<comment type="caution">
    <text evidence="2">The sequence shown here is derived from an EMBL/GenBank/DDBJ whole genome shotgun (WGS) entry which is preliminary data.</text>
</comment>
<evidence type="ECO:0000313" key="2">
    <source>
        <dbReference type="EMBL" id="GAH84993.1"/>
    </source>
</evidence>
<name>X1KSP2_9ZZZZ</name>
<dbReference type="Pfam" id="PF13936">
    <property type="entry name" value="HTH_38"/>
    <property type="match status" value="1"/>
</dbReference>
<dbReference type="AlphaFoldDB" id="X1KSP2"/>
<proteinExistence type="predicted"/>
<reference evidence="2" key="1">
    <citation type="journal article" date="2014" name="Front. Microbiol.">
        <title>High frequency of phylogenetically diverse reductive dehalogenase-homologous genes in deep subseafloor sedimentary metagenomes.</title>
        <authorList>
            <person name="Kawai M."/>
            <person name="Futagami T."/>
            <person name="Toyoda A."/>
            <person name="Takaki Y."/>
            <person name="Nishi S."/>
            <person name="Hori S."/>
            <person name="Arai W."/>
            <person name="Tsubouchi T."/>
            <person name="Morono Y."/>
            <person name="Uchiyama I."/>
            <person name="Ito T."/>
            <person name="Fujiyama A."/>
            <person name="Inagaki F."/>
            <person name="Takami H."/>
        </authorList>
    </citation>
    <scope>NUCLEOTIDE SEQUENCE</scope>
    <source>
        <strain evidence="2">Expedition CK06-06</strain>
    </source>
</reference>
<dbReference type="Gene3D" id="1.10.10.60">
    <property type="entry name" value="Homeodomain-like"/>
    <property type="match status" value="1"/>
</dbReference>
<dbReference type="EMBL" id="BARU01039789">
    <property type="protein sequence ID" value="GAH84993.1"/>
    <property type="molecule type" value="Genomic_DNA"/>
</dbReference>